<evidence type="ECO:0000313" key="2">
    <source>
        <dbReference type="EMBL" id="GAA0142240.1"/>
    </source>
</evidence>
<dbReference type="Proteomes" id="UP001454036">
    <property type="component" value="Unassembled WGS sequence"/>
</dbReference>
<organism evidence="2 3">
    <name type="scientific">Lithospermum erythrorhizon</name>
    <name type="common">Purple gromwell</name>
    <name type="synonym">Lithospermum officinale var. erythrorhizon</name>
    <dbReference type="NCBI Taxonomy" id="34254"/>
    <lineage>
        <taxon>Eukaryota</taxon>
        <taxon>Viridiplantae</taxon>
        <taxon>Streptophyta</taxon>
        <taxon>Embryophyta</taxon>
        <taxon>Tracheophyta</taxon>
        <taxon>Spermatophyta</taxon>
        <taxon>Magnoliopsida</taxon>
        <taxon>eudicotyledons</taxon>
        <taxon>Gunneridae</taxon>
        <taxon>Pentapetalae</taxon>
        <taxon>asterids</taxon>
        <taxon>lamiids</taxon>
        <taxon>Boraginales</taxon>
        <taxon>Boraginaceae</taxon>
        <taxon>Boraginoideae</taxon>
        <taxon>Lithospermeae</taxon>
        <taxon>Lithospermum</taxon>
    </lineage>
</organism>
<keyword evidence="3" id="KW-1185">Reference proteome</keyword>
<feature type="domain" description="RNase H type-1" evidence="1">
    <location>
        <begin position="28"/>
        <end position="97"/>
    </location>
</feature>
<dbReference type="Pfam" id="PF13456">
    <property type="entry name" value="RVT_3"/>
    <property type="match status" value="1"/>
</dbReference>
<dbReference type="PANTHER" id="PTHR48475">
    <property type="entry name" value="RIBONUCLEASE H"/>
    <property type="match status" value="1"/>
</dbReference>
<dbReference type="PANTHER" id="PTHR48475:SF2">
    <property type="entry name" value="RIBONUCLEASE H"/>
    <property type="match status" value="1"/>
</dbReference>
<name>A0AAV3NS90_LITER</name>
<dbReference type="GO" id="GO:0004523">
    <property type="term" value="F:RNA-DNA hybrid ribonuclease activity"/>
    <property type="evidence" value="ECO:0007669"/>
    <property type="project" value="InterPro"/>
</dbReference>
<protein>
    <recommendedName>
        <fullName evidence="1">RNase H type-1 domain-containing protein</fullName>
    </recommendedName>
</protein>
<proteinExistence type="predicted"/>
<dbReference type="InterPro" id="IPR012337">
    <property type="entry name" value="RNaseH-like_sf"/>
</dbReference>
<dbReference type="Gene3D" id="3.30.420.10">
    <property type="entry name" value="Ribonuclease H-like superfamily/Ribonuclease H"/>
    <property type="match status" value="1"/>
</dbReference>
<gene>
    <name evidence="2" type="ORF">LIER_03186</name>
</gene>
<dbReference type="SUPFAM" id="SSF53098">
    <property type="entry name" value="Ribonuclease H-like"/>
    <property type="match status" value="1"/>
</dbReference>
<dbReference type="AlphaFoldDB" id="A0AAV3NS90"/>
<dbReference type="GO" id="GO:0003676">
    <property type="term" value="F:nucleic acid binding"/>
    <property type="evidence" value="ECO:0007669"/>
    <property type="project" value="InterPro"/>
</dbReference>
<reference evidence="2 3" key="1">
    <citation type="submission" date="2024-01" db="EMBL/GenBank/DDBJ databases">
        <title>The complete chloroplast genome sequence of Lithospermum erythrorhizon: insights into the phylogenetic relationship among Boraginaceae species and the maternal lineages of purple gromwells.</title>
        <authorList>
            <person name="Okada T."/>
            <person name="Watanabe K."/>
        </authorList>
    </citation>
    <scope>NUCLEOTIDE SEQUENCE [LARGE SCALE GENOMIC DNA]</scope>
</reference>
<dbReference type="InterPro" id="IPR002156">
    <property type="entry name" value="RNaseH_domain"/>
</dbReference>
<dbReference type="EMBL" id="BAABME010000376">
    <property type="protein sequence ID" value="GAA0142240.1"/>
    <property type="molecule type" value="Genomic_DNA"/>
</dbReference>
<dbReference type="InterPro" id="IPR036397">
    <property type="entry name" value="RNaseH_sf"/>
</dbReference>
<evidence type="ECO:0000313" key="3">
    <source>
        <dbReference type="Proteomes" id="UP001454036"/>
    </source>
</evidence>
<comment type="caution">
    <text evidence="2">The sequence shown here is derived from an EMBL/GenBank/DDBJ whole genome shotgun (WGS) entry which is preliminary data.</text>
</comment>
<accession>A0AAV3NS90</accession>
<evidence type="ECO:0000259" key="1">
    <source>
        <dbReference type="Pfam" id="PF13456"/>
    </source>
</evidence>
<sequence length="269" mass="31093">MQPLREYKDIRKLTGCLAALSRFISKSDGATNKKGSGAGILIRGLDNIVMEYTLRFTFSTTNNEAEYGAMVAGLAIVRSLGISRIWVKGDSKLDMDQIVFEHIPRAQNEEDDHLSRLSTTYYDELSQGVYVEVREASAYQEAVTLPIFEEPEDWRTLIVQYLVKGQLPGNGIEARKNQNRSFRFYIGTLTRRIPPTWDLWLFDRIGYAREKQGKETMRWIGQIRSPPPPWEGPYRISRMLGPRTYELERMNGEVILRTWHASKLVKYYV</sequence>